<keyword evidence="2" id="KW-1185">Reference proteome</keyword>
<evidence type="ECO:0000313" key="2">
    <source>
        <dbReference type="Proteomes" id="UP000403266"/>
    </source>
</evidence>
<protein>
    <submittedName>
        <fullName evidence="1">Uncharacterized protein</fullName>
    </submittedName>
</protein>
<dbReference type="Proteomes" id="UP000403266">
    <property type="component" value="Unassembled WGS sequence"/>
</dbReference>
<reference evidence="1 2" key="1">
    <citation type="journal article" date="2019" name="Syst. Appl. Microbiol.">
        <title>Microvirga tunisiensis sp. nov., a root nodule symbiotic bacterium isolated from Lupinus micranthus and L. luteus grown in Northern Tunisia.</title>
        <authorList>
            <person name="Msaddak A."/>
            <person name="Rejili M."/>
            <person name="Duran D."/>
            <person name="Mars M."/>
            <person name="Palacios J.M."/>
            <person name="Ruiz-Argueso T."/>
            <person name="Rey L."/>
            <person name="Imperial J."/>
        </authorList>
    </citation>
    <scope>NUCLEOTIDE SEQUENCE [LARGE SCALE GENOMIC DNA]</scope>
    <source>
        <strain evidence="1 2">Lmie10</strain>
    </source>
</reference>
<gene>
    <name evidence="1" type="ORF">FS320_01995</name>
</gene>
<sequence>MLNYLLSLLETLNQAERDLRRQGYVVIYGGMTSIIVPIGSSEQTPRPRGKPLWLSGAAPAAFGL</sequence>
<dbReference type="RefSeq" id="WP_152708937.1">
    <property type="nucleotide sequence ID" value="NZ_VOSJ01000007.1"/>
</dbReference>
<dbReference type="EMBL" id="VOSK01000003">
    <property type="protein sequence ID" value="MPR24023.1"/>
    <property type="molecule type" value="Genomic_DNA"/>
</dbReference>
<comment type="caution">
    <text evidence="1">The sequence shown here is derived from an EMBL/GenBank/DDBJ whole genome shotgun (WGS) entry which is preliminary data.</text>
</comment>
<proteinExistence type="predicted"/>
<dbReference type="AlphaFoldDB" id="A0A5N7MAT5"/>
<evidence type="ECO:0000313" key="1">
    <source>
        <dbReference type="EMBL" id="MPR24023.1"/>
    </source>
</evidence>
<name>A0A5N7MAT5_9HYPH</name>
<accession>A0A5N7MAT5</accession>
<organism evidence="1 2">
    <name type="scientific">Microvirga tunisiensis</name>
    <dbReference type="NCBI Taxonomy" id="2108360"/>
    <lineage>
        <taxon>Bacteria</taxon>
        <taxon>Pseudomonadati</taxon>
        <taxon>Pseudomonadota</taxon>
        <taxon>Alphaproteobacteria</taxon>
        <taxon>Hyphomicrobiales</taxon>
        <taxon>Methylobacteriaceae</taxon>
        <taxon>Microvirga</taxon>
    </lineage>
</organism>